<dbReference type="Proteomes" id="UP001162131">
    <property type="component" value="Unassembled WGS sequence"/>
</dbReference>
<feature type="compositionally biased region" description="Polar residues" evidence="1">
    <location>
        <begin position="52"/>
        <end position="64"/>
    </location>
</feature>
<organism evidence="2 3">
    <name type="scientific">Blepharisma stoltei</name>
    <dbReference type="NCBI Taxonomy" id="1481888"/>
    <lineage>
        <taxon>Eukaryota</taxon>
        <taxon>Sar</taxon>
        <taxon>Alveolata</taxon>
        <taxon>Ciliophora</taxon>
        <taxon>Postciliodesmatophora</taxon>
        <taxon>Heterotrichea</taxon>
        <taxon>Heterotrichida</taxon>
        <taxon>Blepharismidae</taxon>
        <taxon>Blepharisma</taxon>
    </lineage>
</organism>
<evidence type="ECO:0000256" key="1">
    <source>
        <dbReference type="SAM" id="MobiDB-lite"/>
    </source>
</evidence>
<dbReference type="AlphaFoldDB" id="A0AAU9JM59"/>
<reference evidence="2" key="1">
    <citation type="submission" date="2021-09" db="EMBL/GenBank/DDBJ databases">
        <authorList>
            <consortium name="AG Swart"/>
            <person name="Singh M."/>
            <person name="Singh A."/>
            <person name="Seah K."/>
            <person name="Emmerich C."/>
        </authorList>
    </citation>
    <scope>NUCLEOTIDE SEQUENCE</scope>
    <source>
        <strain evidence="2">ATCC30299</strain>
    </source>
</reference>
<keyword evidence="3" id="KW-1185">Reference proteome</keyword>
<sequence>MDPRRAHGQDRRKRPQRYHEIDAEAHIQDIWDVVDSSSISAGRSQPTDHMDSTSQTFSGRSQRQNEIDPTDFLGEF</sequence>
<evidence type="ECO:0000313" key="3">
    <source>
        <dbReference type="Proteomes" id="UP001162131"/>
    </source>
</evidence>
<gene>
    <name evidence="2" type="ORF">BSTOLATCC_MIC45803</name>
</gene>
<dbReference type="EMBL" id="CAJZBQ010000045">
    <property type="protein sequence ID" value="CAG9328351.1"/>
    <property type="molecule type" value="Genomic_DNA"/>
</dbReference>
<accession>A0AAU9JM59</accession>
<evidence type="ECO:0000313" key="2">
    <source>
        <dbReference type="EMBL" id="CAG9328351.1"/>
    </source>
</evidence>
<comment type="caution">
    <text evidence="2">The sequence shown here is derived from an EMBL/GenBank/DDBJ whole genome shotgun (WGS) entry which is preliminary data.</text>
</comment>
<feature type="region of interest" description="Disordered" evidence="1">
    <location>
        <begin position="1"/>
        <end position="21"/>
    </location>
</feature>
<protein>
    <submittedName>
        <fullName evidence="2">Uncharacterized protein</fullName>
    </submittedName>
</protein>
<name>A0AAU9JM59_9CILI</name>
<proteinExistence type="predicted"/>
<feature type="region of interest" description="Disordered" evidence="1">
    <location>
        <begin position="38"/>
        <end position="76"/>
    </location>
</feature>